<dbReference type="CDD" id="cd00022">
    <property type="entry name" value="BIR"/>
    <property type="match status" value="1"/>
</dbReference>
<dbReference type="CDD" id="cd06782">
    <property type="entry name" value="cpPDZ_CPP-like"/>
    <property type="match status" value="1"/>
</dbReference>
<keyword evidence="2" id="KW-0862">Zinc</keyword>
<gene>
    <name evidence="5" type="ORF">GTHE00462_LOCUS26377</name>
</gene>
<evidence type="ECO:0000259" key="4">
    <source>
        <dbReference type="PROSITE" id="PS50106"/>
    </source>
</evidence>
<dbReference type="PROSITE" id="PS50143">
    <property type="entry name" value="BIR_REPEAT_2"/>
    <property type="match status" value="1"/>
</dbReference>
<protein>
    <recommendedName>
        <fullName evidence="4">PDZ domain-containing protein</fullName>
    </recommendedName>
</protein>
<dbReference type="Gene3D" id="2.30.42.10">
    <property type="match status" value="2"/>
</dbReference>
<evidence type="ECO:0000313" key="5">
    <source>
        <dbReference type="EMBL" id="CAE2319589.1"/>
    </source>
</evidence>
<feature type="compositionally biased region" description="Low complexity" evidence="3">
    <location>
        <begin position="290"/>
        <end position="309"/>
    </location>
</feature>
<dbReference type="GO" id="GO:0046872">
    <property type="term" value="F:metal ion binding"/>
    <property type="evidence" value="ECO:0007669"/>
    <property type="project" value="UniProtKB-KW"/>
</dbReference>
<proteinExistence type="predicted"/>
<dbReference type="InterPro" id="IPR051190">
    <property type="entry name" value="Baculoviral_IAP"/>
</dbReference>
<dbReference type="SUPFAM" id="SSF50156">
    <property type="entry name" value="PDZ domain-like"/>
    <property type="match status" value="2"/>
</dbReference>
<dbReference type="InterPro" id="IPR036034">
    <property type="entry name" value="PDZ_sf"/>
</dbReference>
<name>A0A7S4L9L7_GUITH</name>
<evidence type="ECO:0000256" key="2">
    <source>
        <dbReference type="ARBA" id="ARBA00022833"/>
    </source>
</evidence>
<dbReference type="SUPFAM" id="SSF57924">
    <property type="entry name" value="Inhibitor of apoptosis (IAP) repeat"/>
    <property type="match status" value="1"/>
</dbReference>
<reference evidence="5" key="1">
    <citation type="submission" date="2021-01" db="EMBL/GenBank/DDBJ databases">
        <authorList>
            <person name="Corre E."/>
            <person name="Pelletier E."/>
            <person name="Niang G."/>
            <person name="Scheremetjew M."/>
            <person name="Finn R."/>
            <person name="Kale V."/>
            <person name="Holt S."/>
            <person name="Cochrane G."/>
            <person name="Meng A."/>
            <person name="Brown T."/>
            <person name="Cohen L."/>
        </authorList>
    </citation>
    <scope>NUCLEOTIDE SEQUENCE</scope>
    <source>
        <strain evidence="5">CCMP 2712</strain>
    </source>
</reference>
<feature type="domain" description="PDZ" evidence="4">
    <location>
        <begin position="22"/>
        <end position="101"/>
    </location>
</feature>
<keyword evidence="1" id="KW-0479">Metal-binding</keyword>
<dbReference type="Gene3D" id="1.10.1170.10">
    <property type="entry name" value="Inhibitor Of Apoptosis Protein (2mihbC-IAP-1), Chain A"/>
    <property type="match status" value="1"/>
</dbReference>
<evidence type="ECO:0000256" key="1">
    <source>
        <dbReference type="ARBA" id="ARBA00022723"/>
    </source>
</evidence>
<dbReference type="InterPro" id="IPR001370">
    <property type="entry name" value="BIR_rpt"/>
</dbReference>
<dbReference type="PROSITE" id="PS50106">
    <property type="entry name" value="PDZ"/>
    <property type="match status" value="2"/>
</dbReference>
<feature type="compositionally biased region" description="Basic and acidic residues" evidence="3">
    <location>
        <begin position="248"/>
        <end position="262"/>
    </location>
</feature>
<dbReference type="PANTHER" id="PTHR46771">
    <property type="entry name" value="DETERIN"/>
    <property type="match status" value="1"/>
</dbReference>
<dbReference type="InterPro" id="IPR001478">
    <property type="entry name" value="PDZ"/>
</dbReference>
<feature type="domain" description="PDZ" evidence="4">
    <location>
        <begin position="121"/>
        <end position="177"/>
    </location>
</feature>
<dbReference type="SMART" id="SM00228">
    <property type="entry name" value="PDZ"/>
    <property type="match status" value="2"/>
</dbReference>
<sequence>MESPQTPMGGASMWSCQASPPTSGTRMCGIGCSINVNDWGELIIRKVVAGGPAAFSCEIACDDILLQVDGVSVVGETPEEVAKRIVGPEGMPITLMIRFRSFLEGRETWVEKVVALIRQPTVHMPERLSEGRVGVGVEVVSDERRLEVKRLQPGGPSATSGKLKVGDSILKIDGHDVAREGDSLDVGSLLSGTPFSRVSLLVASPNSPPRPVYMVRGVVLLGEFLMKQTAYMKAQEHAILQPSPPQRNETRNRSWQEHEEAPRGGSDSPLFHPADMLSSVGAGSRGSSGGESLDGMMSRSSTASRDSISPLIRQQFGEDVDSLRTVEGRTMTFVTAGRWPHSHNPKLCSDKMANAGFVFAPEQGAGDRVICVYCGLELADWEEEDDPWAAHQDSAPGCSFWRKSSTVGQRLSKELFNGYGSPYHSVFRSASSDQFVEWLKSYGQEKAGEERRGLSQTSSSSSSRTDMSGTSGAEEEASGSTSRKYLGIVYI</sequence>
<dbReference type="PANTHER" id="PTHR46771:SF5">
    <property type="entry name" value="DETERIN"/>
    <property type="match status" value="1"/>
</dbReference>
<dbReference type="AlphaFoldDB" id="A0A7S4L9L7"/>
<feature type="region of interest" description="Disordered" evidence="3">
    <location>
        <begin position="237"/>
        <end position="311"/>
    </location>
</feature>
<organism evidence="5">
    <name type="scientific">Guillardia theta</name>
    <name type="common">Cryptophyte</name>
    <name type="synonym">Cryptomonas phi</name>
    <dbReference type="NCBI Taxonomy" id="55529"/>
    <lineage>
        <taxon>Eukaryota</taxon>
        <taxon>Cryptophyceae</taxon>
        <taxon>Pyrenomonadales</taxon>
        <taxon>Geminigeraceae</taxon>
        <taxon>Guillardia</taxon>
    </lineage>
</organism>
<dbReference type="Pfam" id="PF00595">
    <property type="entry name" value="PDZ"/>
    <property type="match status" value="2"/>
</dbReference>
<dbReference type="EMBL" id="HBKN01033844">
    <property type="protein sequence ID" value="CAE2319589.1"/>
    <property type="molecule type" value="Transcribed_RNA"/>
</dbReference>
<dbReference type="SMART" id="SM00238">
    <property type="entry name" value="BIR"/>
    <property type="match status" value="1"/>
</dbReference>
<dbReference type="Pfam" id="PF00653">
    <property type="entry name" value="BIR"/>
    <property type="match status" value="1"/>
</dbReference>
<accession>A0A7S4L9L7</accession>
<feature type="compositionally biased region" description="Low complexity" evidence="3">
    <location>
        <begin position="454"/>
        <end position="480"/>
    </location>
</feature>
<feature type="region of interest" description="Disordered" evidence="3">
    <location>
        <begin position="447"/>
        <end position="480"/>
    </location>
</feature>
<evidence type="ECO:0000256" key="3">
    <source>
        <dbReference type="SAM" id="MobiDB-lite"/>
    </source>
</evidence>